<protein>
    <submittedName>
        <fullName evidence="8">DMT family transporter</fullName>
    </submittedName>
</protein>
<evidence type="ECO:0000313" key="8">
    <source>
        <dbReference type="EMBL" id="MBO8467309.1"/>
    </source>
</evidence>
<feature type="transmembrane region" description="Helical" evidence="6">
    <location>
        <begin position="48"/>
        <end position="67"/>
    </location>
</feature>
<sequence>MKYGLIRKELGKNSKILIYTVSLFAIILWGISYIWTNTLISLDIPVTYFVFVRILLAGFVLFLLNAASGRIAKIKKNDIPKFLLLAFFEPFIYFICESYGVKETGSPTLSAMIIATIPIFSVGAGIMFFKEKINAVNISGILLCIIGIILVVMSKGELGKHFIFGVILLLIAVISEVGHASVTKSLSGNYSSQVIVMYQFLIGSVYLLPLFIFKGIEDFSPRYLSSDVWYPIICLSVLCSSLAFSLWVSTIKSLGVAKSSIFSALIPVVAAIVAWLLGHESLNARQFIGIMISALGVVLSQYTKTPDIKSSVNK</sequence>
<dbReference type="Gene3D" id="1.10.3730.20">
    <property type="match status" value="1"/>
</dbReference>
<feature type="domain" description="EamA" evidence="7">
    <location>
        <begin position="21"/>
        <end position="152"/>
    </location>
</feature>
<evidence type="ECO:0000256" key="6">
    <source>
        <dbReference type="SAM" id="Phobius"/>
    </source>
</evidence>
<dbReference type="InterPro" id="IPR050638">
    <property type="entry name" value="AA-Vitamin_Transporters"/>
</dbReference>
<feature type="domain" description="EamA" evidence="7">
    <location>
        <begin position="164"/>
        <end position="299"/>
    </location>
</feature>
<evidence type="ECO:0000256" key="1">
    <source>
        <dbReference type="ARBA" id="ARBA00004651"/>
    </source>
</evidence>
<feature type="transmembrane region" description="Helical" evidence="6">
    <location>
        <begin position="194"/>
        <end position="216"/>
    </location>
</feature>
<evidence type="ECO:0000259" key="7">
    <source>
        <dbReference type="Pfam" id="PF00892"/>
    </source>
</evidence>
<evidence type="ECO:0000256" key="3">
    <source>
        <dbReference type="ARBA" id="ARBA00022692"/>
    </source>
</evidence>
<reference evidence="8" key="1">
    <citation type="submission" date="2020-10" db="EMBL/GenBank/DDBJ databases">
        <authorList>
            <person name="Gilroy R."/>
        </authorList>
    </citation>
    <scope>NUCLEOTIDE SEQUENCE</scope>
    <source>
        <strain evidence="8">B1-15692</strain>
    </source>
</reference>
<proteinExistence type="predicted"/>
<dbReference type="EMBL" id="JADIMH010000032">
    <property type="protein sequence ID" value="MBO8467309.1"/>
    <property type="molecule type" value="Genomic_DNA"/>
</dbReference>
<name>A0A9D9I798_9BACT</name>
<dbReference type="SUPFAM" id="SSF103481">
    <property type="entry name" value="Multidrug resistance efflux transporter EmrE"/>
    <property type="match status" value="2"/>
</dbReference>
<evidence type="ECO:0000256" key="4">
    <source>
        <dbReference type="ARBA" id="ARBA00022989"/>
    </source>
</evidence>
<dbReference type="Proteomes" id="UP000823660">
    <property type="component" value="Unassembled WGS sequence"/>
</dbReference>
<dbReference type="AlphaFoldDB" id="A0A9D9I798"/>
<keyword evidence="5 6" id="KW-0472">Membrane</keyword>
<feature type="transmembrane region" description="Helical" evidence="6">
    <location>
        <begin position="16"/>
        <end position="36"/>
    </location>
</feature>
<comment type="caution">
    <text evidence="8">The sequence shown here is derived from an EMBL/GenBank/DDBJ whole genome shotgun (WGS) entry which is preliminary data.</text>
</comment>
<evidence type="ECO:0000256" key="2">
    <source>
        <dbReference type="ARBA" id="ARBA00022475"/>
    </source>
</evidence>
<keyword evidence="3 6" id="KW-0812">Transmembrane</keyword>
<feature type="transmembrane region" description="Helical" evidence="6">
    <location>
        <begin position="228"/>
        <end position="248"/>
    </location>
</feature>
<keyword evidence="2" id="KW-1003">Cell membrane</keyword>
<dbReference type="InterPro" id="IPR037185">
    <property type="entry name" value="EmrE-like"/>
</dbReference>
<dbReference type="InterPro" id="IPR000620">
    <property type="entry name" value="EamA_dom"/>
</dbReference>
<feature type="transmembrane region" description="Helical" evidence="6">
    <location>
        <begin position="79"/>
        <end position="96"/>
    </location>
</feature>
<dbReference type="Pfam" id="PF00892">
    <property type="entry name" value="EamA"/>
    <property type="match status" value="2"/>
</dbReference>
<gene>
    <name evidence="8" type="ORF">IAB99_06060</name>
</gene>
<dbReference type="PANTHER" id="PTHR32322">
    <property type="entry name" value="INNER MEMBRANE TRANSPORTER"/>
    <property type="match status" value="1"/>
</dbReference>
<accession>A0A9D9I798</accession>
<comment type="subcellular location">
    <subcellularLocation>
        <location evidence="1">Cell membrane</location>
        <topology evidence="1">Multi-pass membrane protein</topology>
    </subcellularLocation>
</comment>
<feature type="transmembrane region" description="Helical" evidence="6">
    <location>
        <begin position="284"/>
        <end position="302"/>
    </location>
</feature>
<evidence type="ECO:0000313" key="9">
    <source>
        <dbReference type="Proteomes" id="UP000823660"/>
    </source>
</evidence>
<feature type="transmembrane region" description="Helical" evidence="6">
    <location>
        <begin position="136"/>
        <end position="156"/>
    </location>
</feature>
<organism evidence="8 9">
    <name type="scientific">Candidatus Cryptobacteroides faecipullorum</name>
    <dbReference type="NCBI Taxonomy" id="2840764"/>
    <lineage>
        <taxon>Bacteria</taxon>
        <taxon>Pseudomonadati</taxon>
        <taxon>Bacteroidota</taxon>
        <taxon>Bacteroidia</taxon>
        <taxon>Bacteroidales</taxon>
        <taxon>Candidatus Cryptobacteroides</taxon>
    </lineage>
</organism>
<feature type="transmembrane region" description="Helical" evidence="6">
    <location>
        <begin position="162"/>
        <end position="182"/>
    </location>
</feature>
<feature type="transmembrane region" description="Helical" evidence="6">
    <location>
        <begin position="108"/>
        <end position="129"/>
    </location>
</feature>
<evidence type="ECO:0000256" key="5">
    <source>
        <dbReference type="ARBA" id="ARBA00023136"/>
    </source>
</evidence>
<dbReference type="GO" id="GO:0005886">
    <property type="term" value="C:plasma membrane"/>
    <property type="evidence" value="ECO:0007669"/>
    <property type="project" value="UniProtKB-SubCell"/>
</dbReference>
<reference evidence="8" key="2">
    <citation type="journal article" date="2021" name="PeerJ">
        <title>Extensive microbial diversity within the chicken gut microbiome revealed by metagenomics and culture.</title>
        <authorList>
            <person name="Gilroy R."/>
            <person name="Ravi A."/>
            <person name="Getino M."/>
            <person name="Pursley I."/>
            <person name="Horton D.L."/>
            <person name="Alikhan N.F."/>
            <person name="Baker D."/>
            <person name="Gharbi K."/>
            <person name="Hall N."/>
            <person name="Watson M."/>
            <person name="Adriaenssens E.M."/>
            <person name="Foster-Nyarko E."/>
            <person name="Jarju S."/>
            <person name="Secka A."/>
            <person name="Antonio M."/>
            <person name="Oren A."/>
            <person name="Chaudhuri R.R."/>
            <person name="La Ragione R."/>
            <person name="Hildebrand F."/>
            <person name="Pallen M.J."/>
        </authorList>
    </citation>
    <scope>NUCLEOTIDE SEQUENCE</scope>
    <source>
        <strain evidence="8">B1-15692</strain>
    </source>
</reference>
<feature type="transmembrane region" description="Helical" evidence="6">
    <location>
        <begin position="260"/>
        <end position="278"/>
    </location>
</feature>
<keyword evidence="4 6" id="KW-1133">Transmembrane helix</keyword>
<dbReference type="PANTHER" id="PTHR32322:SF18">
    <property type="entry name" value="S-ADENOSYLMETHIONINE_S-ADENOSYLHOMOCYSTEINE TRANSPORTER"/>
    <property type="match status" value="1"/>
</dbReference>